<dbReference type="GO" id="GO:0048367">
    <property type="term" value="P:shoot system development"/>
    <property type="evidence" value="ECO:0007669"/>
    <property type="project" value="UniProtKB-ARBA"/>
</dbReference>
<sequence length="51" mass="6012">MGGTNSSATNTVRTSLKPRSWQRCCSEHIREQRARLYLVWRCTVILICWQD</sequence>
<comment type="subcellular location">
    <subcellularLocation>
        <location evidence="1">Cell membrane</location>
        <topology evidence="1">Single-pass membrane protein</topology>
    </subcellularLocation>
</comment>
<dbReference type="OrthoDB" id="1020556at2759"/>
<dbReference type="GO" id="GO:0008285">
    <property type="term" value="P:negative regulation of cell population proliferation"/>
    <property type="evidence" value="ECO:0007669"/>
    <property type="project" value="InterPro"/>
</dbReference>
<proteinExistence type="inferred from homology"/>
<keyword evidence="8" id="KW-1185">Reference proteome</keyword>
<protein>
    <submittedName>
        <fullName evidence="9">Small polypeptide DEVIL 14-like</fullName>
    </submittedName>
</protein>
<name>A0A8B8R027_9MYRT</name>
<keyword evidence="5" id="KW-1133">Transmembrane helix</keyword>
<evidence type="ECO:0000313" key="9">
    <source>
        <dbReference type="RefSeq" id="XP_030552811.1"/>
    </source>
</evidence>
<dbReference type="GeneID" id="115756953"/>
<evidence type="ECO:0000256" key="2">
    <source>
        <dbReference type="ARBA" id="ARBA00022473"/>
    </source>
</evidence>
<dbReference type="InterPro" id="IPR012552">
    <property type="entry name" value="DVL"/>
</dbReference>
<organism evidence="8 9">
    <name type="scientific">Rhodamnia argentea</name>
    <dbReference type="NCBI Taxonomy" id="178133"/>
    <lineage>
        <taxon>Eukaryota</taxon>
        <taxon>Viridiplantae</taxon>
        <taxon>Streptophyta</taxon>
        <taxon>Embryophyta</taxon>
        <taxon>Tracheophyta</taxon>
        <taxon>Spermatophyta</taxon>
        <taxon>Magnoliopsida</taxon>
        <taxon>eudicotyledons</taxon>
        <taxon>Gunneridae</taxon>
        <taxon>Pentapetalae</taxon>
        <taxon>rosids</taxon>
        <taxon>malvids</taxon>
        <taxon>Myrtales</taxon>
        <taxon>Myrtaceae</taxon>
        <taxon>Myrtoideae</taxon>
        <taxon>Myrteae</taxon>
        <taxon>Australasian group</taxon>
        <taxon>Rhodamnia</taxon>
    </lineage>
</organism>
<evidence type="ECO:0000313" key="8">
    <source>
        <dbReference type="Proteomes" id="UP000827889"/>
    </source>
</evidence>
<comment type="similarity">
    <text evidence="7">Belongs to the DVL/RTFL small polypeptides family.</text>
</comment>
<gene>
    <name evidence="9" type="primary">LOC115756953</name>
</gene>
<reference evidence="8" key="1">
    <citation type="submission" date="2025-05" db="UniProtKB">
        <authorList>
            <consortium name="RefSeq"/>
        </authorList>
    </citation>
    <scope>NUCLEOTIDE SEQUENCE [LARGE SCALE GENOMIC DNA]</scope>
</reference>
<dbReference type="RefSeq" id="XP_030552811.1">
    <property type="nucleotide sequence ID" value="XM_030696951.2"/>
</dbReference>
<evidence type="ECO:0000256" key="3">
    <source>
        <dbReference type="ARBA" id="ARBA00022475"/>
    </source>
</evidence>
<accession>A0A8B8R027</accession>
<dbReference type="AlphaFoldDB" id="A0A8B8R027"/>
<evidence type="ECO:0000256" key="1">
    <source>
        <dbReference type="ARBA" id="ARBA00004162"/>
    </source>
</evidence>
<reference evidence="9" key="2">
    <citation type="submission" date="2025-08" db="UniProtKB">
        <authorList>
            <consortium name="RefSeq"/>
        </authorList>
    </citation>
    <scope>IDENTIFICATION</scope>
    <source>
        <tissue evidence="9">Leaf</tissue>
    </source>
</reference>
<dbReference type="InterPro" id="IPR052153">
    <property type="entry name" value="DVL/RTFL_small_peptides"/>
</dbReference>
<evidence type="ECO:0000256" key="7">
    <source>
        <dbReference type="ARBA" id="ARBA00024340"/>
    </source>
</evidence>
<dbReference type="Proteomes" id="UP000827889">
    <property type="component" value="Chromosome 1"/>
</dbReference>
<evidence type="ECO:0000256" key="6">
    <source>
        <dbReference type="ARBA" id="ARBA00023136"/>
    </source>
</evidence>
<evidence type="ECO:0000256" key="4">
    <source>
        <dbReference type="ARBA" id="ARBA00022692"/>
    </source>
</evidence>
<keyword evidence="6" id="KW-0472">Membrane</keyword>
<evidence type="ECO:0000256" key="5">
    <source>
        <dbReference type="ARBA" id="ARBA00022989"/>
    </source>
</evidence>
<dbReference type="Pfam" id="PF08137">
    <property type="entry name" value="DVL"/>
    <property type="match status" value="1"/>
</dbReference>
<dbReference type="PANTHER" id="PTHR47855:SF4">
    <property type="entry name" value="DVL FAMILY PROTEIN"/>
    <property type="match status" value="1"/>
</dbReference>
<dbReference type="PANTHER" id="PTHR47855">
    <property type="entry name" value="OS01G0525701 PROTEIN"/>
    <property type="match status" value="1"/>
</dbReference>
<keyword evidence="2" id="KW-0217">Developmental protein</keyword>
<keyword evidence="4" id="KW-0812">Transmembrane</keyword>
<keyword evidence="3" id="KW-1003">Cell membrane</keyword>
<dbReference type="GO" id="GO:0005886">
    <property type="term" value="C:plasma membrane"/>
    <property type="evidence" value="ECO:0007669"/>
    <property type="project" value="UniProtKB-SubCell"/>
</dbReference>
<dbReference type="KEGG" id="rarg:115756953"/>